<keyword evidence="11" id="KW-0653">Protein transport</keyword>
<dbReference type="GO" id="GO:0008270">
    <property type="term" value="F:zinc ion binding"/>
    <property type="evidence" value="ECO:0007669"/>
    <property type="project" value="UniProtKB-KW"/>
</dbReference>
<evidence type="ECO:0000256" key="5">
    <source>
        <dbReference type="ARBA" id="ARBA00022679"/>
    </source>
</evidence>
<dbReference type="EMBL" id="CYKH01000812">
    <property type="protein sequence ID" value="CUG43733.1"/>
    <property type="molecule type" value="Genomic_DNA"/>
</dbReference>
<evidence type="ECO:0000256" key="7">
    <source>
        <dbReference type="ARBA" id="ARBA00022723"/>
    </source>
</evidence>
<evidence type="ECO:0000256" key="10">
    <source>
        <dbReference type="ARBA" id="ARBA00022833"/>
    </source>
</evidence>
<evidence type="ECO:0000256" key="12">
    <source>
        <dbReference type="ARBA" id="ARBA00022989"/>
    </source>
</evidence>
<comment type="catalytic activity">
    <reaction evidence="16">
        <text>[E2 ubiquitin-conjugating enzyme]-S-ubiquitinyl-L-cysteine + [acceptor protein]-L-cysteine = [E2 ubiquitin-conjugating enzyme]-L-cysteine + [acceptor protein]-S-ubiquitinyl-L-cysteine.</text>
        <dbReference type="EC" id="2.3.2.36"/>
    </reaction>
</comment>
<evidence type="ECO:0000256" key="8">
    <source>
        <dbReference type="ARBA" id="ARBA00022771"/>
    </source>
</evidence>
<organism evidence="20 21">
    <name type="scientific">Bodo saltans</name>
    <name type="common">Flagellated protozoan</name>
    <dbReference type="NCBI Taxonomy" id="75058"/>
    <lineage>
        <taxon>Eukaryota</taxon>
        <taxon>Discoba</taxon>
        <taxon>Euglenozoa</taxon>
        <taxon>Kinetoplastea</taxon>
        <taxon>Metakinetoplastina</taxon>
        <taxon>Eubodonida</taxon>
        <taxon>Bodonidae</taxon>
        <taxon>Bodo</taxon>
    </lineage>
</organism>
<dbReference type="InterPro" id="IPR006845">
    <property type="entry name" value="Pex_N"/>
</dbReference>
<dbReference type="GO" id="GO:0016558">
    <property type="term" value="P:protein import into peroxisome matrix"/>
    <property type="evidence" value="ECO:0007669"/>
    <property type="project" value="InterPro"/>
</dbReference>
<sequence length="332" mass="37049">MAWVDDIRDSADTLHLLVQQQSSIEQSLLKQFPAQHVLRIFQLDALLLEAEVSGVLKTALDGVLNVAPLEFLSFRYSEELQLVLQSLLYKFGVWDRNQSVTDRMQNLLYRNEAASTVATAPLSVVWSKSTSPSRSQKAIHYILSIILPYAFKKLSQRSLEENWANSQERWKSVASRCIRWLGAAVKVLHIIHVIVFLMEGRYRSLPDRLVGMRLVVGEQRMQRLVNLVYLNQHIAWQSWSSFLTVAMPAMRLGSLLSRVSSVGGTVLAGVAAGQPGVVREGHCCACREPLVLSRRASPCGHAYCHHCIVTRLEATTTFPCATCGTTIDACAT</sequence>
<dbReference type="PANTHER" id="PTHR48178">
    <property type="entry name" value="PEROXISOME BIOGENESIS FACTOR 2"/>
    <property type="match status" value="1"/>
</dbReference>
<keyword evidence="5" id="KW-0808">Transferase</keyword>
<dbReference type="InterPro" id="IPR025654">
    <property type="entry name" value="PEX2/10"/>
</dbReference>
<evidence type="ECO:0000256" key="6">
    <source>
        <dbReference type="ARBA" id="ARBA00022692"/>
    </source>
</evidence>
<dbReference type="PANTHER" id="PTHR48178:SF1">
    <property type="entry name" value="PEROXISOME BIOGENESIS FACTOR 2"/>
    <property type="match status" value="1"/>
</dbReference>
<keyword evidence="8 18" id="KW-0863">Zinc-finger</keyword>
<evidence type="ECO:0000256" key="18">
    <source>
        <dbReference type="PROSITE-ProRule" id="PRU00175"/>
    </source>
</evidence>
<keyword evidence="6" id="KW-0812">Transmembrane</keyword>
<evidence type="ECO:0000256" key="2">
    <source>
        <dbReference type="ARBA" id="ARBA00004906"/>
    </source>
</evidence>
<dbReference type="EC" id="2.3.2.36" evidence="17"/>
<evidence type="ECO:0000256" key="11">
    <source>
        <dbReference type="ARBA" id="ARBA00022927"/>
    </source>
</evidence>
<comment type="similarity">
    <text evidence="3">Belongs to the pex2/pex10/pex12 family.</text>
</comment>
<dbReference type="GO" id="GO:0061630">
    <property type="term" value="F:ubiquitin protein ligase activity"/>
    <property type="evidence" value="ECO:0007669"/>
    <property type="project" value="UniProtKB-EC"/>
</dbReference>
<evidence type="ECO:0000259" key="19">
    <source>
        <dbReference type="PROSITE" id="PS50089"/>
    </source>
</evidence>
<dbReference type="SUPFAM" id="SSF57850">
    <property type="entry name" value="RING/U-box"/>
    <property type="match status" value="1"/>
</dbReference>
<keyword evidence="21" id="KW-1185">Reference proteome</keyword>
<evidence type="ECO:0000313" key="20">
    <source>
        <dbReference type="EMBL" id="CUG43733.1"/>
    </source>
</evidence>
<evidence type="ECO:0000256" key="14">
    <source>
        <dbReference type="ARBA" id="ARBA00023140"/>
    </source>
</evidence>
<keyword evidence="10" id="KW-0862">Zinc</keyword>
<dbReference type="InterPro" id="IPR017907">
    <property type="entry name" value="Znf_RING_CS"/>
</dbReference>
<dbReference type="PROSITE" id="PS50089">
    <property type="entry name" value="ZF_RING_2"/>
    <property type="match status" value="1"/>
</dbReference>
<dbReference type="OrthoDB" id="1701437at2759"/>
<evidence type="ECO:0000256" key="16">
    <source>
        <dbReference type="ARBA" id="ARBA00034438"/>
    </source>
</evidence>
<keyword evidence="7" id="KW-0479">Metal-binding</keyword>
<evidence type="ECO:0000256" key="9">
    <source>
        <dbReference type="ARBA" id="ARBA00022786"/>
    </source>
</evidence>
<evidence type="ECO:0000256" key="13">
    <source>
        <dbReference type="ARBA" id="ARBA00023136"/>
    </source>
</evidence>
<evidence type="ECO:0000256" key="4">
    <source>
        <dbReference type="ARBA" id="ARBA00022448"/>
    </source>
</evidence>
<keyword evidence="13" id="KW-0472">Membrane</keyword>
<dbReference type="InterPro" id="IPR001841">
    <property type="entry name" value="Znf_RING"/>
</dbReference>
<proteinExistence type="inferred from homology"/>
<evidence type="ECO:0000256" key="15">
    <source>
        <dbReference type="ARBA" id="ARBA00032511"/>
    </source>
</evidence>
<reference evidence="21" key="1">
    <citation type="submission" date="2015-09" db="EMBL/GenBank/DDBJ databases">
        <authorList>
            <consortium name="Pathogen Informatics"/>
        </authorList>
    </citation>
    <scope>NUCLEOTIDE SEQUENCE [LARGE SCALE GENOMIC DNA]</scope>
    <source>
        <strain evidence="21">Lake Konstanz</strain>
    </source>
</reference>
<evidence type="ECO:0000313" key="21">
    <source>
        <dbReference type="Proteomes" id="UP000051952"/>
    </source>
</evidence>
<dbReference type="PROSITE" id="PS00518">
    <property type="entry name" value="ZF_RING_1"/>
    <property type="match status" value="1"/>
</dbReference>
<evidence type="ECO:0000256" key="3">
    <source>
        <dbReference type="ARBA" id="ARBA00008704"/>
    </source>
</evidence>
<dbReference type="Pfam" id="PF04757">
    <property type="entry name" value="Pex2_Pex12"/>
    <property type="match status" value="1"/>
</dbReference>
<dbReference type="OMA" id="WHGLMEL"/>
<keyword evidence="12" id="KW-1133">Transmembrane helix</keyword>
<dbReference type="VEuPathDB" id="TriTrypDB:BSAL_79395"/>
<protein>
    <recommendedName>
        <fullName evidence="17">RING-type E3 ubiquitin transferase (cysteine targeting)</fullName>
        <ecNumber evidence="17">2.3.2.36</ecNumber>
    </recommendedName>
    <alternativeName>
        <fullName evidence="15">Peroxin-2</fullName>
    </alternativeName>
</protein>
<evidence type="ECO:0000256" key="17">
    <source>
        <dbReference type="ARBA" id="ARBA00034523"/>
    </source>
</evidence>
<gene>
    <name evidence="20" type="ORF">BSAL_79395</name>
</gene>
<comment type="subcellular location">
    <subcellularLocation>
        <location evidence="1">Peroxisome membrane</location>
        <topology evidence="1">Multi-pass membrane protein</topology>
    </subcellularLocation>
</comment>
<dbReference type="AlphaFoldDB" id="A0A0S4J1C5"/>
<keyword evidence="9" id="KW-0833">Ubl conjugation pathway</keyword>
<evidence type="ECO:0000256" key="1">
    <source>
        <dbReference type="ARBA" id="ARBA00004585"/>
    </source>
</evidence>
<feature type="domain" description="RING-type" evidence="19">
    <location>
        <begin position="283"/>
        <end position="323"/>
    </location>
</feature>
<accession>A0A0S4J1C5</accession>
<keyword evidence="14" id="KW-0576">Peroxisome</keyword>
<keyword evidence="4" id="KW-0813">Transport</keyword>
<comment type="pathway">
    <text evidence="2">Protein modification; protein ubiquitination.</text>
</comment>
<dbReference type="GO" id="GO:0005778">
    <property type="term" value="C:peroxisomal membrane"/>
    <property type="evidence" value="ECO:0007669"/>
    <property type="project" value="UniProtKB-SubCell"/>
</dbReference>
<name>A0A0S4J1C5_BODSA</name>
<dbReference type="Proteomes" id="UP000051952">
    <property type="component" value="Unassembled WGS sequence"/>
</dbReference>